<dbReference type="InterPro" id="IPR017039">
    <property type="entry name" value="Virul_fac_BrkB"/>
</dbReference>
<feature type="transmembrane region" description="Helical" evidence="6">
    <location>
        <begin position="60"/>
        <end position="80"/>
    </location>
</feature>
<reference evidence="7 8" key="1">
    <citation type="journal article" date="2017" name="Front. Microbiol.">
        <title>Genome Sequence of Desulfurella amilsii Strain TR1 and Comparative Genomics of Desulfurellaceae Family.</title>
        <authorList>
            <person name="Florentino A.P."/>
            <person name="Stams A.J."/>
            <person name="Sanchez-Andrea I."/>
        </authorList>
    </citation>
    <scope>NUCLEOTIDE SEQUENCE [LARGE SCALE GENOMIC DNA]</scope>
    <source>
        <strain evidence="7 8">TR1</strain>
    </source>
</reference>
<dbReference type="Pfam" id="PF03631">
    <property type="entry name" value="Virul_fac_BrkB"/>
    <property type="match status" value="1"/>
</dbReference>
<dbReference type="OrthoDB" id="9808671at2"/>
<feature type="transmembrane region" description="Helical" evidence="6">
    <location>
        <begin position="234"/>
        <end position="258"/>
    </location>
</feature>
<feature type="transmembrane region" description="Helical" evidence="6">
    <location>
        <begin position="168"/>
        <end position="189"/>
    </location>
</feature>
<dbReference type="AlphaFoldDB" id="A0A1X4XXZ9"/>
<evidence type="ECO:0000313" key="8">
    <source>
        <dbReference type="Proteomes" id="UP000194141"/>
    </source>
</evidence>
<dbReference type="GO" id="GO:0005886">
    <property type="term" value="C:plasma membrane"/>
    <property type="evidence" value="ECO:0007669"/>
    <property type="project" value="UniProtKB-SubCell"/>
</dbReference>
<accession>A0A1X4XXZ9</accession>
<organism evidence="7 8">
    <name type="scientific">Desulfurella amilsii</name>
    <dbReference type="NCBI Taxonomy" id="1562698"/>
    <lineage>
        <taxon>Bacteria</taxon>
        <taxon>Pseudomonadati</taxon>
        <taxon>Campylobacterota</taxon>
        <taxon>Desulfurellia</taxon>
        <taxon>Desulfurellales</taxon>
        <taxon>Desulfurellaceae</taxon>
        <taxon>Desulfurella</taxon>
    </lineage>
</organism>
<dbReference type="NCBIfam" id="TIGR00765">
    <property type="entry name" value="yihY_not_rbn"/>
    <property type="match status" value="1"/>
</dbReference>
<feature type="transmembrane region" description="Helical" evidence="6">
    <location>
        <begin position="119"/>
        <end position="148"/>
    </location>
</feature>
<name>A0A1X4XXZ9_9BACT</name>
<keyword evidence="8" id="KW-1185">Reference proteome</keyword>
<comment type="caution">
    <text evidence="7">The sequence shown here is derived from an EMBL/GenBank/DDBJ whole genome shotgun (WGS) entry which is preliminary data.</text>
</comment>
<dbReference type="RefSeq" id="WP_086034672.1">
    <property type="nucleotide sequence ID" value="NZ_MDSU01000018.1"/>
</dbReference>
<dbReference type="PANTHER" id="PTHR30213:SF0">
    <property type="entry name" value="UPF0761 MEMBRANE PROTEIN YIHY"/>
    <property type="match status" value="1"/>
</dbReference>
<evidence type="ECO:0000256" key="1">
    <source>
        <dbReference type="ARBA" id="ARBA00004651"/>
    </source>
</evidence>
<keyword evidence="2" id="KW-1003">Cell membrane</keyword>
<dbReference type="PANTHER" id="PTHR30213">
    <property type="entry name" value="INNER MEMBRANE PROTEIN YHJD"/>
    <property type="match status" value="1"/>
</dbReference>
<proteinExistence type="predicted"/>
<feature type="transmembrane region" description="Helical" evidence="6">
    <location>
        <begin position="201"/>
        <end position="222"/>
    </location>
</feature>
<gene>
    <name evidence="7" type="ORF">DESAMIL20_1975</name>
</gene>
<dbReference type="Proteomes" id="UP000194141">
    <property type="component" value="Unassembled WGS sequence"/>
</dbReference>
<keyword evidence="5 6" id="KW-0472">Membrane</keyword>
<evidence type="ECO:0000256" key="2">
    <source>
        <dbReference type="ARBA" id="ARBA00022475"/>
    </source>
</evidence>
<keyword evidence="4 6" id="KW-1133">Transmembrane helix</keyword>
<sequence>MKIILKSFLDFAKNNGFIIASSLSFYFILSLAPFLLFLSSIFIFLISSYTQYYDVVVQKIALIFPPMFKSMILNIIQPLIYEKISYFSLALYAATSLSYFYILDAYINKIFKINRRRPIFELLFIYMILIAIVMVLSVAYLAGVFAPIEVVRKYLMNVFKFGVLYDFFGTYIIPFLSLFIVSLLLYLILPRSKVKLRNALKGAFFFALVLEVLKRLFIIYVVSISRLNIIYGTFWGYIAFLIWVYALFCTFLIGAYIVHNLENKNLK</sequence>
<evidence type="ECO:0000256" key="3">
    <source>
        <dbReference type="ARBA" id="ARBA00022692"/>
    </source>
</evidence>
<feature type="transmembrane region" description="Helical" evidence="6">
    <location>
        <begin position="23"/>
        <end position="48"/>
    </location>
</feature>
<feature type="transmembrane region" description="Helical" evidence="6">
    <location>
        <begin position="86"/>
        <end position="107"/>
    </location>
</feature>
<comment type="subcellular location">
    <subcellularLocation>
        <location evidence="1">Cell membrane</location>
        <topology evidence="1">Multi-pass membrane protein</topology>
    </subcellularLocation>
</comment>
<evidence type="ECO:0000256" key="5">
    <source>
        <dbReference type="ARBA" id="ARBA00023136"/>
    </source>
</evidence>
<evidence type="ECO:0000256" key="4">
    <source>
        <dbReference type="ARBA" id="ARBA00022989"/>
    </source>
</evidence>
<dbReference type="PIRSF" id="PIRSF035875">
    <property type="entry name" value="RNase_BN"/>
    <property type="match status" value="1"/>
</dbReference>
<evidence type="ECO:0000313" key="7">
    <source>
        <dbReference type="EMBL" id="OSS42422.1"/>
    </source>
</evidence>
<protein>
    <submittedName>
        <fullName evidence="7">Inner membrane protein YihY, formerly thought to be RNase BN</fullName>
    </submittedName>
</protein>
<keyword evidence="3 6" id="KW-0812">Transmembrane</keyword>
<dbReference type="EMBL" id="MDSU01000018">
    <property type="protein sequence ID" value="OSS42422.1"/>
    <property type="molecule type" value="Genomic_DNA"/>
</dbReference>
<evidence type="ECO:0000256" key="6">
    <source>
        <dbReference type="SAM" id="Phobius"/>
    </source>
</evidence>